<dbReference type="SUPFAM" id="SSF53474">
    <property type="entry name" value="alpha/beta-Hydrolases"/>
    <property type="match status" value="1"/>
</dbReference>
<protein>
    <submittedName>
        <fullName evidence="3">Pimeloyl-ACP methyl ester carboxylesterase</fullName>
    </submittedName>
</protein>
<dbReference type="InterPro" id="IPR029058">
    <property type="entry name" value="AB_hydrolase_fold"/>
</dbReference>
<keyword evidence="5" id="KW-1185">Reference proteome</keyword>
<reference evidence="3 4" key="1">
    <citation type="submission" date="2017-08" db="EMBL/GenBank/DDBJ databases">
        <authorList>
            <person name="de Groot N.N."/>
        </authorList>
    </citation>
    <scope>NUCLEOTIDE SEQUENCE [LARGE SCALE GENOMIC DNA]</scope>
    <source>
        <strain evidence="3 4">JA575</strain>
    </source>
</reference>
<evidence type="ECO:0000313" key="3">
    <source>
        <dbReference type="EMBL" id="SSW92448.1"/>
    </source>
</evidence>
<dbReference type="PANTHER" id="PTHR43433">
    <property type="entry name" value="HYDROLASE, ALPHA/BETA FOLD FAMILY PROTEIN"/>
    <property type="match status" value="1"/>
</dbReference>
<dbReference type="Gene3D" id="3.40.50.1820">
    <property type="entry name" value="alpha/beta hydrolase"/>
    <property type="match status" value="1"/>
</dbReference>
<dbReference type="PANTHER" id="PTHR43433:SF5">
    <property type="entry name" value="AB HYDROLASE-1 DOMAIN-CONTAINING PROTEIN"/>
    <property type="match status" value="1"/>
</dbReference>
<dbReference type="Proteomes" id="UP000252631">
    <property type="component" value="Unassembled WGS sequence"/>
</dbReference>
<dbReference type="OrthoDB" id="9798888at2"/>
<organism evidence="3 4">
    <name type="scientific">Rhodopseudomonas pentothenatexigens</name>
    <dbReference type="NCBI Taxonomy" id="999699"/>
    <lineage>
        <taxon>Bacteria</taxon>
        <taxon>Pseudomonadati</taxon>
        <taxon>Pseudomonadota</taxon>
        <taxon>Alphaproteobacteria</taxon>
        <taxon>Hyphomicrobiales</taxon>
        <taxon>Nitrobacteraceae</taxon>
        <taxon>Rhodopseudomonas</taxon>
    </lineage>
</organism>
<evidence type="ECO:0000259" key="1">
    <source>
        <dbReference type="Pfam" id="PF00561"/>
    </source>
</evidence>
<accession>A0A336JSC1</accession>
<feature type="domain" description="AB hydrolase-1" evidence="1">
    <location>
        <begin position="38"/>
        <end position="286"/>
    </location>
</feature>
<evidence type="ECO:0000313" key="4">
    <source>
        <dbReference type="Proteomes" id="UP000252631"/>
    </source>
</evidence>
<dbReference type="EMBL" id="QRDT01000020">
    <property type="protein sequence ID" value="RED29036.1"/>
    <property type="molecule type" value="Genomic_DNA"/>
</dbReference>
<dbReference type="Proteomes" id="UP000256343">
    <property type="component" value="Unassembled WGS sequence"/>
</dbReference>
<name>A0A336JSC1_9BRAD</name>
<gene>
    <name evidence="2" type="ORF">BJ125_12032</name>
    <name evidence="3" type="ORF">SAMN05892882_12032</name>
</gene>
<dbReference type="EMBL" id="UFQQ01000020">
    <property type="protein sequence ID" value="SSW92448.1"/>
    <property type="molecule type" value="Genomic_DNA"/>
</dbReference>
<proteinExistence type="predicted"/>
<dbReference type="AlphaFoldDB" id="A0A336JSC1"/>
<dbReference type="RefSeq" id="WP_114359831.1">
    <property type="nucleotide sequence ID" value="NZ_QRDT01000020.1"/>
</dbReference>
<sequence>MTTPQTWGGGALPLALPAATLDRTARGPIELAHCGNGPAVLALHGGMGGYDQSLLLGRAVLGDAPAHRVLALSRPGYLGTPQSSGSSPSAQADLYAALLDTLAIERAAVIAVSAGGPSALHFALRHPDRCAAVVLVSCCTGTLAIPPEVRSRLPMMRWMARLPWLTSWLARRAARHPDRAAERAIPDPVVRARTLADPSASAMLAALQTSVFVRMAERLPGTLSDTATFATMPPIDAARHVPPLLAIHGTADRVVPFAHGERVARESPRGELVAIEGGEHVSLFTHLDEVRARARAFLRQA</sequence>
<dbReference type="InterPro" id="IPR050471">
    <property type="entry name" value="AB_hydrolase"/>
</dbReference>
<evidence type="ECO:0000313" key="2">
    <source>
        <dbReference type="EMBL" id="RED29036.1"/>
    </source>
</evidence>
<dbReference type="InterPro" id="IPR000073">
    <property type="entry name" value="AB_hydrolase_1"/>
</dbReference>
<reference evidence="2 5" key="2">
    <citation type="submission" date="2018-07" db="EMBL/GenBank/DDBJ databases">
        <title>Genomic Encyclopedia of Archaeal and Bacterial Type Strains, Phase II (KMG-II): from individual species to whole genera.</title>
        <authorList>
            <person name="Goeker M."/>
        </authorList>
    </citation>
    <scope>NUCLEOTIDE SEQUENCE [LARGE SCALE GENOMIC DNA]</scope>
    <source>
        <strain evidence="2 5">JA575</strain>
    </source>
</reference>
<evidence type="ECO:0000313" key="5">
    <source>
        <dbReference type="Proteomes" id="UP000256343"/>
    </source>
</evidence>
<dbReference type="Pfam" id="PF00561">
    <property type="entry name" value="Abhydrolase_1"/>
    <property type="match status" value="1"/>
</dbReference>